<evidence type="ECO:0000256" key="7">
    <source>
        <dbReference type="PIRSR" id="PIRSR606710-2"/>
    </source>
</evidence>
<dbReference type="KEGG" id="pcor:KS4_06640"/>
<keyword evidence="3 8" id="KW-0378">Hydrolase</keyword>
<gene>
    <name evidence="10" type="primary">xynB</name>
    <name evidence="10" type="ORF">KS4_06640</name>
</gene>
<keyword evidence="4" id="KW-0119">Carbohydrate metabolism</keyword>
<dbReference type="InterPro" id="IPR006710">
    <property type="entry name" value="Glyco_hydro_43"/>
</dbReference>
<evidence type="ECO:0000256" key="3">
    <source>
        <dbReference type="ARBA" id="ARBA00022801"/>
    </source>
</evidence>
<dbReference type="SUPFAM" id="SSF75005">
    <property type="entry name" value="Arabinanase/levansucrase/invertase"/>
    <property type="match status" value="1"/>
</dbReference>
<dbReference type="GO" id="GO:0009044">
    <property type="term" value="F:xylan 1,4-beta-xylosidase activity"/>
    <property type="evidence" value="ECO:0007669"/>
    <property type="project" value="UniProtKB-EC"/>
</dbReference>
<organism evidence="10 11">
    <name type="scientific">Poriferisphaera corsica</name>
    <dbReference type="NCBI Taxonomy" id="2528020"/>
    <lineage>
        <taxon>Bacteria</taxon>
        <taxon>Pseudomonadati</taxon>
        <taxon>Planctomycetota</taxon>
        <taxon>Phycisphaerae</taxon>
        <taxon>Phycisphaerales</taxon>
        <taxon>Phycisphaeraceae</taxon>
        <taxon>Poriferisphaera</taxon>
    </lineage>
</organism>
<accession>A0A517YQX0</accession>
<feature type="active site" description="Proton acceptor" evidence="6">
    <location>
        <position position="50"/>
    </location>
</feature>
<dbReference type="InterPro" id="IPR052176">
    <property type="entry name" value="Glycosyl_Hydrlase_43_Enz"/>
</dbReference>
<keyword evidence="2" id="KW-0624">Polysaccharide degradation</keyword>
<dbReference type="CDD" id="cd08991">
    <property type="entry name" value="GH43_HoAraf43-like"/>
    <property type="match status" value="1"/>
</dbReference>
<dbReference type="Pfam" id="PF04616">
    <property type="entry name" value="Glyco_hydro_43"/>
    <property type="match status" value="1"/>
</dbReference>
<dbReference type="InterPro" id="IPR023296">
    <property type="entry name" value="Glyco_hydro_beta-prop_sf"/>
</dbReference>
<keyword evidence="2" id="KW-0858">Xylan degradation</keyword>
<dbReference type="Proteomes" id="UP000317369">
    <property type="component" value="Chromosome"/>
</dbReference>
<feature type="site" description="Important for catalytic activity, responsible for pKa modulation of the active site Glu and correct orientation of both the proton donor and substrate" evidence="7">
    <location>
        <position position="164"/>
    </location>
</feature>
<dbReference type="EMBL" id="CP036425">
    <property type="protein sequence ID" value="QDU32630.1"/>
    <property type="molecule type" value="Genomic_DNA"/>
</dbReference>
<dbReference type="Gene3D" id="2.115.10.20">
    <property type="entry name" value="Glycosyl hydrolase domain, family 43"/>
    <property type="match status" value="1"/>
</dbReference>
<protein>
    <submittedName>
        <fullName evidence="10">Beta-xylosidase</fullName>
        <ecNumber evidence="10">3.2.1.37</ecNumber>
    </submittedName>
</protein>
<dbReference type="PANTHER" id="PTHR43772:SF2">
    <property type="entry name" value="PUTATIVE (AFU_ORTHOLOGUE AFUA_2G04480)-RELATED"/>
    <property type="match status" value="1"/>
</dbReference>
<feature type="active site" description="Proton donor" evidence="6">
    <location>
        <position position="234"/>
    </location>
</feature>
<reference evidence="10 11" key="1">
    <citation type="submission" date="2019-02" db="EMBL/GenBank/DDBJ databases">
        <title>Deep-cultivation of Planctomycetes and their phenomic and genomic characterization uncovers novel biology.</title>
        <authorList>
            <person name="Wiegand S."/>
            <person name="Jogler M."/>
            <person name="Boedeker C."/>
            <person name="Pinto D."/>
            <person name="Vollmers J."/>
            <person name="Rivas-Marin E."/>
            <person name="Kohn T."/>
            <person name="Peeters S.H."/>
            <person name="Heuer A."/>
            <person name="Rast P."/>
            <person name="Oberbeckmann S."/>
            <person name="Bunk B."/>
            <person name="Jeske O."/>
            <person name="Meyerdierks A."/>
            <person name="Storesund J.E."/>
            <person name="Kallscheuer N."/>
            <person name="Luecker S."/>
            <person name="Lage O.M."/>
            <person name="Pohl T."/>
            <person name="Merkel B.J."/>
            <person name="Hornburger P."/>
            <person name="Mueller R.-W."/>
            <person name="Bruemmer F."/>
            <person name="Labrenz M."/>
            <person name="Spormann A.M."/>
            <person name="Op den Camp H."/>
            <person name="Overmann J."/>
            <person name="Amann R."/>
            <person name="Jetten M.S.M."/>
            <person name="Mascher T."/>
            <person name="Medema M.H."/>
            <person name="Devos D.P."/>
            <person name="Kaster A.-K."/>
            <person name="Ovreas L."/>
            <person name="Rohde M."/>
            <person name="Galperin M.Y."/>
            <person name="Jogler C."/>
        </authorList>
    </citation>
    <scope>NUCLEOTIDE SEQUENCE [LARGE SCALE GENOMIC DNA]</scope>
    <source>
        <strain evidence="10 11">KS4</strain>
    </source>
</reference>
<dbReference type="AlphaFoldDB" id="A0A517YQX0"/>
<feature type="chain" id="PRO_5021934498" evidence="9">
    <location>
        <begin position="31"/>
        <end position="364"/>
    </location>
</feature>
<proteinExistence type="inferred from homology"/>
<dbReference type="GO" id="GO:0045493">
    <property type="term" value="P:xylan catabolic process"/>
    <property type="evidence" value="ECO:0007669"/>
    <property type="project" value="UniProtKB-KW"/>
</dbReference>
<evidence type="ECO:0000256" key="8">
    <source>
        <dbReference type="RuleBase" id="RU361187"/>
    </source>
</evidence>
<feature type="signal peptide" evidence="9">
    <location>
        <begin position="1"/>
        <end position="30"/>
    </location>
</feature>
<keyword evidence="9" id="KW-0732">Signal</keyword>
<dbReference type="EC" id="3.2.1.37" evidence="10"/>
<keyword evidence="5 8" id="KW-0326">Glycosidase</keyword>
<evidence type="ECO:0000256" key="5">
    <source>
        <dbReference type="ARBA" id="ARBA00023295"/>
    </source>
</evidence>
<comment type="similarity">
    <text evidence="1 8">Belongs to the glycosyl hydrolase 43 family.</text>
</comment>
<sequence precursor="true">MISSIRHASYPLYALLITAISLLTPTTSLAADIPINLTDTRQLVLKALPDPCVIRVADTYYAYGTTDPGQGFQAYKSQNLTDWQSLGFVFKKTESSWGQKHYWAPCVVQKNNKFYLFYSTFGPINGTWGRAGHRIGVAISESGPQGPFIEQKIPLFGVGKSIIDAEVFIDNDGSAYLYYVLDISENKRSEIFVVKLSDDLLSIADQWDQDDTTSNEPVWCAEPIGKWEGKQWNEGPNVFRVDKWYIMMYSANGFFTPDYSVGYAIAPSPRGPWFKSPSNPIIKKDPSSAPNPIVGTGHSDVVQDPTGQYYIFYHAHSQDRGVKRRDLYAQKLYIQPDKDLILKLTLTPQPAPHNQSTSTPPIKD</sequence>
<evidence type="ECO:0000256" key="1">
    <source>
        <dbReference type="ARBA" id="ARBA00009865"/>
    </source>
</evidence>
<evidence type="ECO:0000313" key="11">
    <source>
        <dbReference type="Proteomes" id="UP000317369"/>
    </source>
</evidence>
<keyword evidence="11" id="KW-1185">Reference proteome</keyword>
<name>A0A517YQX0_9BACT</name>
<evidence type="ECO:0000256" key="4">
    <source>
        <dbReference type="ARBA" id="ARBA00023277"/>
    </source>
</evidence>
<evidence type="ECO:0000256" key="2">
    <source>
        <dbReference type="ARBA" id="ARBA00022651"/>
    </source>
</evidence>
<dbReference type="RefSeq" id="WP_200761516.1">
    <property type="nucleotide sequence ID" value="NZ_CP036425.1"/>
</dbReference>
<dbReference type="PANTHER" id="PTHR43772">
    <property type="entry name" value="ENDO-1,4-BETA-XYLANASE"/>
    <property type="match status" value="1"/>
</dbReference>
<evidence type="ECO:0000256" key="9">
    <source>
        <dbReference type="SAM" id="SignalP"/>
    </source>
</evidence>
<evidence type="ECO:0000256" key="6">
    <source>
        <dbReference type="PIRSR" id="PIRSR606710-1"/>
    </source>
</evidence>
<evidence type="ECO:0000313" key="10">
    <source>
        <dbReference type="EMBL" id="QDU32630.1"/>
    </source>
</evidence>